<reference evidence="2" key="1">
    <citation type="submission" date="2023-03" db="EMBL/GenBank/DDBJ databases">
        <title>Massive genome expansion in bonnet fungi (Mycena s.s.) driven by repeated elements and novel gene families across ecological guilds.</title>
        <authorList>
            <consortium name="Lawrence Berkeley National Laboratory"/>
            <person name="Harder C.B."/>
            <person name="Miyauchi S."/>
            <person name="Viragh M."/>
            <person name="Kuo A."/>
            <person name="Thoen E."/>
            <person name="Andreopoulos B."/>
            <person name="Lu D."/>
            <person name="Skrede I."/>
            <person name="Drula E."/>
            <person name="Henrissat B."/>
            <person name="Morin E."/>
            <person name="Kohler A."/>
            <person name="Barry K."/>
            <person name="LaButti K."/>
            <person name="Morin E."/>
            <person name="Salamov A."/>
            <person name="Lipzen A."/>
            <person name="Mereny Z."/>
            <person name="Hegedus B."/>
            <person name="Baldrian P."/>
            <person name="Stursova M."/>
            <person name="Weitz H."/>
            <person name="Taylor A."/>
            <person name="Grigoriev I.V."/>
            <person name="Nagy L.G."/>
            <person name="Martin F."/>
            <person name="Kauserud H."/>
        </authorList>
    </citation>
    <scope>NUCLEOTIDE SEQUENCE</scope>
    <source>
        <strain evidence="2">CBHHK067</strain>
    </source>
</reference>
<accession>A0AAD7G6P7</accession>
<dbReference type="Proteomes" id="UP001221757">
    <property type="component" value="Unassembled WGS sequence"/>
</dbReference>
<organism evidence="2 3">
    <name type="scientific">Mycena rosella</name>
    <name type="common">Pink bonnet</name>
    <name type="synonym">Agaricus rosellus</name>
    <dbReference type="NCBI Taxonomy" id="1033263"/>
    <lineage>
        <taxon>Eukaryota</taxon>
        <taxon>Fungi</taxon>
        <taxon>Dikarya</taxon>
        <taxon>Basidiomycota</taxon>
        <taxon>Agaricomycotina</taxon>
        <taxon>Agaricomycetes</taxon>
        <taxon>Agaricomycetidae</taxon>
        <taxon>Agaricales</taxon>
        <taxon>Marasmiineae</taxon>
        <taxon>Mycenaceae</taxon>
        <taxon>Mycena</taxon>
    </lineage>
</organism>
<dbReference type="AlphaFoldDB" id="A0AAD7G6P7"/>
<comment type="caution">
    <text evidence="2">The sequence shown here is derived from an EMBL/GenBank/DDBJ whole genome shotgun (WGS) entry which is preliminary data.</text>
</comment>
<evidence type="ECO:0000313" key="3">
    <source>
        <dbReference type="Proteomes" id="UP001221757"/>
    </source>
</evidence>
<keyword evidence="3" id="KW-1185">Reference proteome</keyword>
<evidence type="ECO:0000256" key="1">
    <source>
        <dbReference type="SAM" id="MobiDB-lite"/>
    </source>
</evidence>
<gene>
    <name evidence="2" type="ORF">B0H17DRAFT_1091287</name>
</gene>
<dbReference type="EMBL" id="JARKIE010000218">
    <property type="protein sequence ID" value="KAJ7664944.1"/>
    <property type="molecule type" value="Genomic_DNA"/>
</dbReference>
<proteinExistence type="predicted"/>
<protein>
    <submittedName>
        <fullName evidence="2">Uncharacterized protein</fullName>
    </submittedName>
</protein>
<evidence type="ECO:0000313" key="2">
    <source>
        <dbReference type="EMBL" id="KAJ7664944.1"/>
    </source>
</evidence>
<feature type="region of interest" description="Disordered" evidence="1">
    <location>
        <begin position="214"/>
        <end position="233"/>
    </location>
</feature>
<name>A0AAD7G6P7_MYCRO</name>
<sequence>MPSGDSDAYIYHVMRHTDDYHNGGSETEIRGTYVTLKEANAAARVDLTKDWSMDFFDTYEVEVEDGMVSVTAECPEGEVMNVYVERKAAPNLVGSRAKGTKEKKAAEPVRALKEVWIIMQTDYAHHTDEEGRSDIACSTAYESVREANKAAREVLCDACGVEDEDELEAEVELEEQNRESATKGYVGYATVYEDDRHQIKVEVRKLAVKHAVAGTKRRSASGSDTTAKKKRKIEAEEVIDISSDD</sequence>